<accession>A0ACD1HA02</accession>
<dbReference type="Proteomes" id="UP000249661">
    <property type="component" value="Unassembled WGS sequence"/>
</dbReference>
<evidence type="ECO:0000313" key="2">
    <source>
        <dbReference type="Proteomes" id="UP000249661"/>
    </source>
</evidence>
<dbReference type="EMBL" id="KZ824956">
    <property type="protein sequence ID" value="RAH70210.1"/>
    <property type="molecule type" value="Genomic_DNA"/>
</dbReference>
<reference evidence="1" key="1">
    <citation type="submission" date="2018-02" db="EMBL/GenBank/DDBJ databases">
        <title>The genomes of Aspergillus section Nigri reveals drivers in fungal speciation.</title>
        <authorList>
            <consortium name="DOE Joint Genome Institute"/>
            <person name="Vesth T.C."/>
            <person name="Nybo J."/>
            <person name="Theobald S."/>
            <person name="Brandl J."/>
            <person name="Frisvad J.C."/>
            <person name="Nielsen K.F."/>
            <person name="Lyhne E.K."/>
            <person name="Kogle M.E."/>
            <person name="Kuo A."/>
            <person name="Riley R."/>
            <person name="Clum A."/>
            <person name="Nolan M."/>
            <person name="Lipzen A."/>
            <person name="Salamov A."/>
            <person name="Henrissat B."/>
            <person name="Wiebenga A."/>
            <person name="De vries R.P."/>
            <person name="Grigoriev I.V."/>
            <person name="Mortensen U.H."/>
            <person name="Andersen M.R."/>
            <person name="Baker S.E."/>
        </authorList>
    </citation>
    <scope>NUCLEOTIDE SEQUENCE</scope>
    <source>
        <strain evidence="1">CBS 121060</strain>
    </source>
</reference>
<protein>
    <submittedName>
        <fullName evidence="1">Uncharacterized protein</fullName>
    </submittedName>
</protein>
<sequence>MTTAGSNELCSLQLGDLSSAELRWWAAILAGGRGWHATLNRDEKEYFSPWECHLADNCFTLLHSRTRSPIPSDLTPPSSVEAQAYLVSFARSHGCLDQLLAAFAAAITLPSHLRFGAPITLPKPVQGPSERASQKIERF</sequence>
<keyword evidence="2" id="KW-1185">Reference proteome</keyword>
<gene>
    <name evidence="1" type="ORF">BO66DRAFT_91606</name>
</gene>
<evidence type="ECO:0000313" key="1">
    <source>
        <dbReference type="EMBL" id="RAH70210.1"/>
    </source>
</evidence>
<name>A0ACD1HA02_9EURO</name>
<proteinExistence type="predicted"/>
<organism evidence="1 2">
    <name type="scientific">Aspergillus aculeatinus CBS 121060</name>
    <dbReference type="NCBI Taxonomy" id="1448322"/>
    <lineage>
        <taxon>Eukaryota</taxon>
        <taxon>Fungi</taxon>
        <taxon>Dikarya</taxon>
        <taxon>Ascomycota</taxon>
        <taxon>Pezizomycotina</taxon>
        <taxon>Eurotiomycetes</taxon>
        <taxon>Eurotiomycetidae</taxon>
        <taxon>Eurotiales</taxon>
        <taxon>Aspergillaceae</taxon>
        <taxon>Aspergillus</taxon>
        <taxon>Aspergillus subgen. Circumdati</taxon>
    </lineage>
</organism>